<proteinExistence type="predicted"/>
<reference evidence="1 2" key="1">
    <citation type="submission" date="2015-04" db="EMBL/GenBank/DDBJ databases">
        <authorList>
            <person name="Syromyatnikov M.Y."/>
            <person name="Popov V.N."/>
        </authorList>
    </citation>
    <scope>NUCLEOTIDE SEQUENCE [LARGE SCALE GENOMIC DNA]</scope>
</reference>
<protein>
    <submittedName>
        <fullName evidence="1">CLUMA_CG017513, isoform A</fullName>
    </submittedName>
</protein>
<evidence type="ECO:0000313" key="2">
    <source>
        <dbReference type="Proteomes" id="UP000183832"/>
    </source>
</evidence>
<dbReference type="Proteomes" id="UP000183832">
    <property type="component" value="Unassembled WGS sequence"/>
</dbReference>
<gene>
    <name evidence="1" type="ORF">CLUMA_CG017513</name>
</gene>
<evidence type="ECO:0000313" key="1">
    <source>
        <dbReference type="EMBL" id="CRL04428.1"/>
    </source>
</evidence>
<keyword evidence="2" id="KW-1185">Reference proteome</keyword>
<sequence length="75" mass="8869">MYHPITLSMKNIKNISISKRLKTIQFVGEVKFSKFSSSLKTSLGIFKKYLEINGNNTRFIRCKKRHGFEIQRHLH</sequence>
<dbReference type="AlphaFoldDB" id="A0A1J1IXY7"/>
<organism evidence="1 2">
    <name type="scientific">Clunio marinus</name>
    <dbReference type="NCBI Taxonomy" id="568069"/>
    <lineage>
        <taxon>Eukaryota</taxon>
        <taxon>Metazoa</taxon>
        <taxon>Ecdysozoa</taxon>
        <taxon>Arthropoda</taxon>
        <taxon>Hexapoda</taxon>
        <taxon>Insecta</taxon>
        <taxon>Pterygota</taxon>
        <taxon>Neoptera</taxon>
        <taxon>Endopterygota</taxon>
        <taxon>Diptera</taxon>
        <taxon>Nematocera</taxon>
        <taxon>Chironomoidea</taxon>
        <taxon>Chironomidae</taxon>
        <taxon>Clunio</taxon>
    </lineage>
</organism>
<name>A0A1J1IXY7_9DIPT</name>
<accession>A0A1J1IXY7</accession>
<dbReference type="EMBL" id="CVRI01000063">
    <property type="protein sequence ID" value="CRL04428.1"/>
    <property type="molecule type" value="Genomic_DNA"/>
</dbReference>